<feature type="domain" description="EamA" evidence="7">
    <location>
        <begin position="152"/>
        <end position="282"/>
    </location>
</feature>
<dbReference type="PANTHER" id="PTHR42920:SF24">
    <property type="entry name" value="AROMATIC AMINO ACID EXPORTER YDDG"/>
    <property type="match status" value="1"/>
</dbReference>
<keyword evidence="4 6" id="KW-1133">Transmembrane helix</keyword>
<name>A0ABS9Q7T3_9HYPH</name>
<dbReference type="EMBL" id="JAKREW010000001">
    <property type="protein sequence ID" value="MCG7503480.1"/>
    <property type="molecule type" value="Genomic_DNA"/>
</dbReference>
<evidence type="ECO:0000256" key="3">
    <source>
        <dbReference type="ARBA" id="ARBA00022692"/>
    </source>
</evidence>
<evidence type="ECO:0000256" key="4">
    <source>
        <dbReference type="ARBA" id="ARBA00022989"/>
    </source>
</evidence>
<feature type="transmembrane region" description="Helical" evidence="6">
    <location>
        <begin position="12"/>
        <end position="32"/>
    </location>
</feature>
<organism evidence="8 9">
    <name type="scientific">Mesorhizobium retamae</name>
    <dbReference type="NCBI Taxonomy" id="2912854"/>
    <lineage>
        <taxon>Bacteria</taxon>
        <taxon>Pseudomonadati</taxon>
        <taxon>Pseudomonadota</taxon>
        <taxon>Alphaproteobacteria</taxon>
        <taxon>Hyphomicrobiales</taxon>
        <taxon>Phyllobacteriaceae</taxon>
        <taxon>Mesorhizobium</taxon>
    </lineage>
</organism>
<dbReference type="InterPro" id="IPR051258">
    <property type="entry name" value="Diverse_Substrate_Transporter"/>
</dbReference>
<comment type="caution">
    <text evidence="8">The sequence shown here is derived from an EMBL/GenBank/DDBJ whole genome shotgun (WGS) entry which is preliminary data.</text>
</comment>
<dbReference type="InterPro" id="IPR037185">
    <property type="entry name" value="EmrE-like"/>
</dbReference>
<protein>
    <submittedName>
        <fullName evidence="8">Threonine/homoserine exporter RhtA</fullName>
    </submittedName>
</protein>
<dbReference type="InterPro" id="IPR000620">
    <property type="entry name" value="EamA_dom"/>
</dbReference>
<dbReference type="Pfam" id="PF00892">
    <property type="entry name" value="EamA"/>
    <property type="match status" value="1"/>
</dbReference>
<dbReference type="Proteomes" id="UP001201701">
    <property type="component" value="Unassembled WGS sequence"/>
</dbReference>
<feature type="transmembrane region" description="Helical" evidence="6">
    <location>
        <begin position="99"/>
        <end position="119"/>
    </location>
</feature>
<evidence type="ECO:0000256" key="2">
    <source>
        <dbReference type="ARBA" id="ARBA00022475"/>
    </source>
</evidence>
<keyword evidence="9" id="KW-1185">Reference proteome</keyword>
<feature type="transmembrane region" description="Helical" evidence="6">
    <location>
        <begin position="152"/>
        <end position="169"/>
    </location>
</feature>
<evidence type="ECO:0000313" key="8">
    <source>
        <dbReference type="EMBL" id="MCG7503480.1"/>
    </source>
</evidence>
<dbReference type="NCBIfam" id="NF007823">
    <property type="entry name" value="PRK10532.1"/>
    <property type="match status" value="1"/>
</dbReference>
<feature type="transmembrane region" description="Helical" evidence="6">
    <location>
        <begin position="181"/>
        <end position="199"/>
    </location>
</feature>
<dbReference type="RefSeq" id="WP_239360819.1">
    <property type="nucleotide sequence ID" value="NZ_JAKREW010000001.1"/>
</dbReference>
<comment type="subcellular location">
    <subcellularLocation>
        <location evidence="1">Cell membrane</location>
        <topology evidence="1">Multi-pass membrane protein</topology>
    </subcellularLocation>
</comment>
<feature type="transmembrane region" description="Helical" evidence="6">
    <location>
        <begin position="38"/>
        <end position="63"/>
    </location>
</feature>
<reference evidence="8 9" key="1">
    <citation type="submission" date="2022-02" db="EMBL/GenBank/DDBJ databases">
        <title>Draft genome sequence of Mezorhizobium retamae strain IRAMC:0171 isolated from Retama raetam nodules.</title>
        <authorList>
            <person name="Bengaied R."/>
            <person name="Sbissi I."/>
            <person name="Huber K."/>
            <person name="Ghodbane F."/>
            <person name="Nouioui I."/>
            <person name="Tarhouni M."/>
            <person name="Gtari M."/>
        </authorList>
    </citation>
    <scope>NUCLEOTIDE SEQUENCE [LARGE SCALE GENOMIC DNA]</scope>
    <source>
        <strain evidence="8 9">IRAMC:0171</strain>
    </source>
</reference>
<proteinExistence type="predicted"/>
<keyword evidence="3 6" id="KW-0812">Transmembrane</keyword>
<keyword evidence="5 6" id="KW-0472">Membrane</keyword>
<gene>
    <name evidence="8" type="primary">rhtA</name>
    <name evidence="8" type="ORF">L4923_00450</name>
</gene>
<evidence type="ECO:0000256" key="5">
    <source>
        <dbReference type="ARBA" id="ARBA00023136"/>
    </source>
</evidence>
<accession>A0ABS9Q7T3</accession>
<evidence type="ECO:0000259" key="7">
    <source>
        <dbReference type="Pfam" id="PF00892"/>
    </source>
</evidence>
<feature type="transmembrane region" description="Helical" evidence="6">
    <location>
        <begin position="75"/>
        <end position="93"/>
    </location>
</feature>
<evidence type="ECO:0000256" key="6">
    <source>
        <dbReference type="SAM" id="Phobius"/>
    </source>
</evidence>
<keyword evidence="2" id="KW-1003">Cell membrane</keyword>
<dbReference type="PANTHER" id="PTHR42920">
    <property type="entry name" value="OS03G0707200 PROTEIN-RELATED"/>
    <property type="match status" value="1"/>
</dbReference>
<feature type="transmembrane region" description="Helical" evidence="6">
    <location>
        <begin position="126"/>
        <end position="146"/>
    </location>
</feature>
<sequence>MTTAIRQAETPATLLIPIAALIVAMLSFTSGASVAKQLFPIIGAQGTTALRLSIGALILVAVLRPWRVRLSATSWQSIVFYGLAMGGMNLLFYMSIHTLPLGIAIALEFTGPLTVAILSSRRKIDLLWVALAAGGLLLLLPFGDSIANVDPLGAMFALGAGGCWALYIIAGKRAGQEHGALAASLGMVVAAIAVAPIGFAHAGMALFQPDVLLIGVVVAILSSAFPYTLEMFALRHLPAQTYGTLTSGEPAAGAMVGLLLLGEALPLLQWCAIAMIVAASVGATMTAMRNRSAPEPLNLA</sequence>
<dbReference type="SUPFAM" id="SSF103481">
    <property type="entry name" value="Multidrug resistance efflux transporter EmrE"/>
    <property type="match status" value="2"/>
</dbReference>
<evidence type="ECO:0000256" key="1">
    <source>
        <dbReference type="ARBA" id="ARBA00004651"/>
    </source>
</evidence>
<evidence type="ECO:0000313" key="9">
    <source>
        <dbReference type="Proteomes" id="UP001201701"/>
    </source>
</evidence>
<feature type="transmembrane region" description="Helical" evidence="6">
    <location>
        <begin position="211"/>
        <end position="229"/>
    </location>
</feature>